<evidence type="ECO:0000313" key="1">
    <source>
        <dbReference type="Proteomes" id="UP000887564"/>
    </source>
</evidence>
<dbReference type="Proteomes" id="UP000887564">
    <property type="component" value="Unplaced"/>
</dbReference>
<sequence>MLDRSRSLSEKFSKEMNAFVMELLKRGQEELNAQKMNEEEKKTRGGRELVINKTKMLVIGNSLCLELIVWAAVDEIGSFL</sequence>
<accession>A0A914S1G2</accession>
<reference evidence="2" key="1">
    <citation type="submission" date="2022-11" db="UniProtKB">
        <authorList>
            <consortium name="WormBaseParasite"/>
        </authorList>
    </citation>
    <scope>IDENTIFICATION</scope>
</reference>
<proteinExistence type="predicted"/>
<dbReference type="WBParaSite" id="PEQ_0000815501-mRNA-1">
    <property type="protein sequence ID" value="PEQ_0000815501-mRNA-1"/>
    <property type="gene ID" value="PEQ_0000815501"/>
</dbReference>
<keyword evidence="1" id="KW-1185">Reference proteome</keyword>
<organism evidence="1 2">
    <name type="scientific">Parascaris equorum</name>
    <name type="common">Equine roundworm</name>
    <dbReference type="NCBI Taxonomy" id="6256"/>
    <lineage>
        <taxon>Eukaryota</taxon>
        <taxon>Metazoa</taxon>
        <taxon>Ecdysozoa</taxon>
        <taxon>Nematoda</taxon>
        <taxon>Chromadorea</taxon>
        <taxon>Rhabditida</taxon>
        <taxon>Spirurina</taxon>
        <taxon>Ascaridomorpha</taxon>
        <taxon>Ascaridoidea</taxon>
        <taxon>Ascarididae</taxon>
        <taxon>Parascaris</taxon>
    </lineage>
</organism>
<name>A0A914S1G2_PAREQ</name>
<evidence type="ECO:0000313" key="2">
    <source>
        <dbReference type="WBParaSite" id="PEQ_0000815501-mRNA-1"/>
    </source>
</evidence>
<protein>
    <submittedName>
        <fullName evidence="2">Uncharacterized protein</fullName>
    </submittedName>
</protein>
<dbReference type="AlphaFoldDB" id="A0A914S1G2"/>